<dbReference type="PROSITE" id="PS00028">
    <property type="entry name" value="ZINC_FINGER_C2H2_1"/>
    <property type="match status" value="3"/>
</dbReference>
<evidence type="ECO:0000256" key="1">
    <source>
        <dbReference type="SAM" id="MobiDB-lite"/>
    </source>
</evidence>
<dbReference type="EMBL" id="HG994594">
    <property type="protein sequence ID" value="CAF2862813.1"/>
    <property type="molecule type" value="Genomic_DNA"/>
</dbReference>
<dbReference type="InterPro" id="IPR000210">
    <property type="entry name" value="BTB/POZ_dom"/>
</dbReference>
<dbReference type="SMART" id="SM00355">
    <property type="entry name" value="ZnF_C2H2"/>
    <property type="match status" value="4"/>
</dbReference>
<dbReference type="Gene3D" id="3.30.160.60">
    <property type="entry name" value="Classic Zinc Finger"/>
    <property type="match status" value="1"/>
</dbReference>
<dbReference type="CDD" id="cd18186">
    <property type="entry name" value="BTB_POZ_ZBTB_KLHL-like"/>
    <property type="match status" value="1"/>
</dbReference>
<name>A0A7R8H4P4_LEPSM</name>
<dbReference type="OrthoDB" id="6591996at2759"/>
<accession>A0A7R8H4P4</accession>
<keyword evidence="3" id="KW-1185">Reference proteome</keyword>
<dbReference type="Pfam" id="PF00651">
    <property type="entry name" value="BTB"/>
    <property type="match status" value="1"/>
</dbReference>
<dbReference type="InterPro" id="IPR036236">
    <property type="entry name" value="Znf_C2H2_sf"/>
</dbReference>
<evidence type="ECO:0000313" key="2">
    <source>
        <dbReference type="EMBL" id="CAF2862813.1"/>
    </source>
</evidence>
<evidence type="ECO:0000313" key="3">
    <source>
        <dbReference type="Proteomes" id="UP000675881"/>
    </source>
</evidence>
<sequence>MLLCHNGNHGKDIVTFMDETRRRRMFEDVKIICKDSAVLWAHAAVLGCLSPFLKSLLIVDSPEEDSSKTLVLPDVHSSVMKKDSGGTLQGERDSTEIPKSPAAPASLPFPSFYSIRSNTWGRKKFEQVLQLKKCFSCKRVFGRNLEYELHMTSHRYWQKLKHRFLHKCLSSSTSSKIYNLRNKLIKRSISILLKISQRRQLQLKETSNKESEPSTILFPCPTEPVVEKKKLKLKIKNLNSPKVSEAPDSTWCKICRRFYADVRGLKKHYRRVHSSHLSNTVELRNKSNTKSHIVKRSPLSNRDIDLTCPTCDKVFIAYSIFQRHLKTSHHGNLRNVLQNRPPPPPTPHMNKILQPTIIVRGKETPKYECHLCKQVFLRVKDLAKHRAKMCSAWVN</sequence>
<organism evidence="2 3">
    <name type="scientific">Lepeophtheirus salmonis</name>
    <name type="common">Salmon louse</name>
    <name type="synonym">Caligus salmonis</name>
    <dbReference type="NCBI Taxonomy" id="72036"/>
    <lineage>
        <taxon>Eukaryota</taxon>
        <taxon>Metazoa</taxon>
        <taxon>Ecdysozoa</taxon>
        <taxon>Arthropoda</taxon>
        <taxon>Crustacea</taxon>
        <taxon>Multicrustacea</taxon>
        <taxon>Hexanauplia</taxon>
        <taxon>Copepoda</taxon>
        <taxon>Siphonostomatoida</taxon>
        <taxon>Caligidae</taxon>
        <taxon>Lepeophtheirus</taxon>
    </lineage>
</organism>
<dbReference type="PROSITE" id="PS50157">
    <property type="entry name" value="ZINC_FINGER_C2H2_2"/>
    <property type="match status" value="2"/>
</dbReference>
<feature type="region of interest" description="Disordered" evidence="1">
    <location>
        <begin position="81"/>
        <end position="103"/>
    </location>
</feature>
<gene>
    <name evidence="2" type="ORF">LSAA_6042</name>
</gene>
<dbReference type="SUPFAM" id="SSF54695">
    <property type="entry name" value="POZ domain"/>
    <property type="match status" value="1"/>
</dbReference>
<feature type="compositionally biased region" description="Basic and acidic residues" evidence="1">
    <location>
        <begin position="81"/>
        <end position="96"/>
    </location>
</feature>
<reference evidence="2" key="1">
    <citation type="submission" date="2021-02" db="EMBL/GenBank/DDBJ databases">
        <authorList>
            <person name="Bekaert M."/>
        </authorList>
    </citation>
    <scope>NUCLEOTIDE SEQUENCE</scope>
    <source>
        <strain evidence="2">IoA-00</strain>
    </source>
</reference>
<protein>
    <submittedName>
        <fullName evidence="2">KRAB</fullName>
    </submittedName>
</protein>
<dbReference type="InterPro" id="IPR013087">
    <property type="entry name" value="Znf_C2H2_type"/>
</dbReference>
<dbReference type="InterPro" id="IPR011333">
    <property type="entry name" value="SKP1/BTB/POZ_sf"/>
</dbReference>
<dbReference type="AlphaFoldDB" id="A0A7R8H4P4"/>
<dbReference type="SUPFAM" id="SSF57667">
    <property type="entry name" value="beta-beta-alpha zinc fingers"/>
    <property type="match status" value="1"/>
</dbReference>
<dbReference type="Gene3D" id="3.30.710.10">
    <property type="entry name" value="Potassium Channel Kv1.1, Chain A"/>
    <property type="match status" value="1"/>
</dbReference>
<dbReference type="Proteomes" id="UP000675881">
    <property type="component" value="Chromosome 15"/>
</dbReference>
<proteinExistence type="predicted"/>
<dbReference type="PROSITE" id="PS50097">
    <property type="entry name" value="BTB"/>
    <property type="match status" value="1"/>
</dbReference>